<evidence type="ECO:0000313" key="8">
    <source>
        <dbReference type="Proteomes" id="UP000481153"/>
    </source>
</evidence>
<keyword evidence="8" id="KW-1185">Reference proteome</keyword>
<sequence length="180" mass="20183">MEYTQSTYVGPTKFGRLNGHGVYTFPDGSRYEGEFQNGQFHGTGTLFFKHGKYDGTWRDGKRIDGQFIFADGLEYAEPWDYINEDDRRFHAEKINHARLNDIAWGILAPGETAHSNDGLQKALPFGYYDAGNGMLDELTNTIVPLTNNATEEDLPREVSPEEAAWIKAKAAKGFPQAAQN</sequence>
<organism evidence="7 8">
    <name type="scientific">Aphanomyces euteiches</name>
    <dbReference type="NCBI Taxonomy" id="100861"/>
    <lineage>
        <taxon>Eukaryota</taxon>
        <taxon>Sar</taxon>
        <taxon>Stramenopiles</taxon>
        <taxon>Oomycota</taxon>
        <taxon>Saprolegniomycetes</taxon>
        <taxon>Saprolegniales</taxon>
        <taxon>Verrucalvaceae</taxon>
        <taxon>Aphanomyces</taxon>
    </lineage>
</organism>
<dbReference type="SMART" id="SM00698">
    <property type="entry name" value="MORN"/>
    <property type="match status" value="3"/>
</dbReference>
<keyword evidence="4" id="KW-0282">Flagellum</keyword>
<comment type="caution">
    <text evidence="7">The sequence shown here is derived from an EMBL/GenBank/DDBJ whole genome shotgun (WGS) entry which is preliminary data.</text>
</comment>
<evidence type="ECO:0000256" key="6">
    <source>
        <dbReference type="ARBA" id="ARBA00023273"/>
    </source>
</evidence>
<dbReference type="VEuPathDB" id="FungiDB:AeMF1_004303"/>
<accession>A0A6G0XQQ1</accession>
<dbReference type="GO" id="GO:0031514">
    <property type="term" value="C:motile cilium"/>
    <property type="evidence" value="ECO:0007669"/>
    <property type="project" value="UniProtKB-SubCell"/>
</dbReference>
<dbReference type="AlphaFoldDB" id="A0A6G0XQQ1"/>
<dbReference type="EMBL" id="VJMJ01000023">
    <property type="protein sequence ID" value="KAF0742853.1"/>
    <property type="molecule type" value="Genomic_DNA"/>
</dbReference>
<evidence type="ECO:0000256" key="1">
    <source>
        <dbReference type="ARBA" id="ARBA00004230"/>
    </source>
</evidence>
<dbReference type="InterPro" id="IPR003409">
    <property type="entry name" value="MORN"/>
</dbReference>
<evidence type="ECO:0000313" key="7">
    <source>
        <dbReference type="EMBL" id="KAF0742853.1"/>
    </source>
</evidence>
<name>A0A6G0XQQ1_9STRA</name>
<keyword evidence="6" id="KW-0966">Cell projection</keyword>
<dbReference type="PANTHER" id="PTHR46437:SF1">
    <property type="entry name" value="MORN REPEAT-CONTAINING PROTEIN 5"/>
    <property type="match status" value="1"/>
</dbReference>
<dbReference type="SUPFAM" id="SSF82185">
    <property type="entry name" value="Histone H3 K4-specific methyltransferase SET7/9 N-terminal domain"/>
    <property type="match status" value="1"/>
</dbReference>
<dbReference type="Pfam" id="PF02493">
    <property type="entry name" value="MORN"/>
    <property type="match status" value="3"/>
</dbReference>
<keyword evidence="3" id="KW-0677">Repeat</keyword>
<evidence type="ECO:0000256" key="4">
    <source>
        <dbReference type="ARBA" id="ARBA00022846"/>
    </source>
</evidence>
<dbReference type="PANTHER" id="PTHR46437">
    <property type="entry name" value="MORN REPEAT-CONTAINING PROTEIN 5"/>
    <property type="match status" value="1"/>
</dbReference>
<evidence type="ECO:0000256" key="3">
    <source>
        <dbReference type="ARBA" id="ARBA00022737"/>
    </source>
</evidence>
<protein>
    <recommendedName>
        <fullName evidence="2">MORN repeat-containing protein 5</fullName>
    </recommendedName>
</protein>
<reference evidence="7 8" key="1">
    <citation type="submission" date="2019-07" db="EMBL/GenBank/DDBJ databases">
        <title>Genomics analysis of Aphanomyces spp. identifies a new class of oomycete effector associated with host adaptation.</title>
        <authorList>
            <person name="Gaulin E."/>
        </authorList>
    </citation>
    <scope>NUCLEOTIDE SEQUENCE [LARGE SCALE GENOMIC DNA]</scope>
    <source>
        <strain evidence="7 8">ATCC 201684</strain>
    </source>
</reference>
<evidence type="ECO:0000256" key="5">
    <source>
        <dbReference type="ARBA" id="ARBA00023069"/>
    </source>
</evidence>
<evidence type="ECO:0000256" key="2">
    <source>
        <dbReference type="ARBA" id="ARBA00016322"/>
    </source>
</evidence>
<keyword evidence="5" id="KW-0969">Cilium</keyword>
<comment type="subcellular location">
    <subcellularLocation>
        <location evidence="1">Cell projection</location>
        <location evidence="1">Cilium</location>
        <location evidence="1">Flagellum</location>
    </subcellularLocation>
</comment>
<proteinExistence type="predicted"/>
<dbReference type="Gene3D" id="2.20.110.10">
    <property type="entry name" value="Histone H3 K4-specific methyltransferase SET7/9 N-terminal domain"/>
    <property type="match status" value="1"/>
</dbReference>
<dbReference type="Proteomes" id="UP000481153">
    <property type="component" value="Unassembled WGS sequence"/>
</dbReference>
<gene>
    <name evidence="7" type="ORF">Ae201684_002250</name>
</gene>
<dbReference type="InterPro" id="IPR042814">
    <property type="entry name" value="Morn5"/>
</dbReference>